<keyword evidence="6" id="KW-1185">Reference proteome</keyword>
<dbReference type="PROSITE" id="PS00678">
    <property type="entry name" value="WD_REPEATS_1"/>
    <property type="match status" value="1"/>
</dbReference>
<reference evidence="5 6" key="1">
    <citation type="journal article" date="2023" name="G3 (Bethesda)">
        <title>A chromosome-level genome assembly of Zasmidium syzygii isolated from banana leaves.</title>
        <authorList>
            <person name="van Westerhoven A.C."/>
            <person name="Mehrabi R."/>
            <person name="Talebi R."/>
            <person name="Steentjes M.B.F."/>
            <person name="Corcolon B."/>
            <person name="Chong P.A."/>
            <person name="Kema G.H.J."/>
            <person name="Seidl M.F."/>
        </authorList>
    </citation>
    <scope>NUCLEOTIDE SEQUENCE [LARGE SCALE GENOMIC DNA]</scope>
    <source>
        <strain evidence="5 6">P124</strain>
    </source>
</reference>
<dbReference type="PRINTS" id="PR00320">
    <property type="entry name" value="GPROTEINBRPT"/>
</dbReference>
<name>A0ABR0EQ15_ZASCE</name>
<feature type="repeat" description="WD" evidence="3">
    <location>
        <begin position="253"/>
        <end position="294"/>
    </location>
</feature>
<proteinExistence type="predicted"/>
<evidence type="ECO:0000256" key="3">
    <source>
        <dbReference type="PROSITE-ProRule" id="PRU00221"/>
    </source>
</evidence>
<feature type="compositionally biased region" description="Polar residues" evidence="4">
    <location>
        <begin position="1"/>
        <end position="14"/>
    </location>
</feature>
<organism evidence="5 6">
    <name type="scientific">Zasmidium cellare</name>
    <name type="common">Wine cellar mold</name>
    <name type="synonym">Racodium cellare</name>
    <dbReference type="NCBI Taxonomy" id="395010"/>
    <lineage>
        <taxon>Eukaryota</taxon>
        <taxon>Fungi</taxon>
        <taxon>Dikarya</taxon>
        <taxon>Ascomycota</taxon>
        <taxon>Pezizomycotina</taxon>
        <taxon>Dothideomycetes</taxon>
        <taxon>Dothideomycetidae</taxon>
        <taxon>Mycosphaerellales</taxon>
        <taxon>Mycosphaerellaceae</taxon>
        <taxon>Zasmidium</taxon>
    </lineage>
</organism>
<dbReference type="SUPFAM" id="SSF50978">
    <property type="entry name" value="WD40 repeat-like"/>
    <property type="match status" value="1"/>
</dbReference>
<dbReference type="Proteomes" id="UP001305779">
    <property type="component" value="Unassembled WGS sequence"/>
</dbReference>
<dbReference type="InterPro" id="IPR036322">
    <property type="entry name" value="WD40_repeat_dom_sf"/>
</dbReference>
<dbReference type="SMART" id="SM00320">
    <property type="entry name" value="WD40"/>
    <property type="match status" value="5"/>
</dbReference>
<dbReference type="PANTHER" id="PTHR10971">
    <property type="entry name" value="MRNA EXPORT FACTOR AND BUB3"/>
    <property type="match status" value="1"/>
</dbReference>
<feature type="repeat" description="WD" evidence="3">
    <location>
        <begin position="112"/>
        <end position="155"/>
    </location>
</feature>
<comment type="caution">
    <text evidence="5">The sequence shown here is derived from an EMBL/GenBank/DDBJ whole genome shotgun (WGS) entry which is preliminary data.</text>
</comment>
<dbReference type="InterPro" id="IPR020472">
    <property type="entry name" value="WD40_PAC1"/>
</dbReference>
<evidence type="ECO:0000256" key="1">
    <source>
        <dbReference type="ARBA" id="ARBA00022574"/>
    </source>
</evidence>
<feature type="region of interest" description="Disordered" evidence="4">
    <location>
        <begin position="1"/>
        <end position="22"/>
    </location>
</feature>
<gene>
    <name evidence="5" type="ORF">PRZ48_004266</name>
</gene>
<dbReference type="InterPro" id="IPR001680">
    <property type="entry name" value="WD40_rpt"/>
</dbReference>
<evidence type="ECO:0000256" key="2">
    <source>
        <dbReference type="ARBA" id="ARBA00022737"/>
    </source>
</evidence>
<sequence length="353" mass="38818">MSRFTSRAGTSTSDLSKDIRIQDSPGDSISDLRFSPQADHLLAASSWDNTVKVYDINRPGNTKGVTQLGHDAPVLSCCWTSDGQRVFGAGVDKTIRMLDLGAGSQGQTTQIAAAHDEPIRSVQSFIFNQSQMLVTGSWDKTIKYWDLRQQTAIGTITCKDRVYSMSVRNDKLLVVATADRWVHIIDLTNPTTVFKTIRSPMKHETRVVSTSTDGTAYILGGIEGRCAFKHIDDKNASKDFSFKCHRHPQTSSTTDKAYAVNAISVHPVHGTSSTAGSDGTVHIWDTDNKSRVKGFAEVGAAITATDFNKNGNVFAYGVGYDWSKGYAFSKGEEERRIALHEVREDEVKTKAKR</sequence>
<dbReference type="EMBL" id="JAXOVC010000003">
    <property type="protein sequence ID" value="KAK4503351.1"/>
    <property type="molecule type" value="Genomic_DNA"/>
</dbReference>
<dbReference type="Pfam" id="PF00400">
    <property type="entry name" value="WD40"/>
    <property type="match status" value="4"/>
</dbReference>
<evidence type="ECO:0000313" key="6">
    <source>
        <dbReference type="Proteomes" id="UP001305779"/>
    </source>
</evidence>
<keyword evidence="2" id="KW-0677">Repeat</keyword>
<evidence type="ECO:0000256" key="4">
    <source>
        <dbReference type="SAM" id="MobiDB-lite"/>
    </source>
</evidence>
<protein>
    <submittedName>
        <fullName evidence="5">Uncharacterized protein</fullName>
    </submittedName>
</protein>
<dbReference type="InterPro" id="IPR015943">
    <property type="entry name" value="WD40/YVTN_repeat-like_dom_sf"/>
</dbReference>
<evidence type="ECO:0000313" key="5">
    <source>
        <dbReference type="EMBL" id="KAK4503351.1"/>
    </source>
</evidence>
<dbReference type="InterPro" id="IPR019775">
    <property type="entry name" value="WD40_repeat_CS"/>
</dbReference>
<keyword evidence="1 3" id="KW-0853">WD repeat</keyword>
<accession>A0ABR0EQ15</accession>
<dbReference type="Gene3D" id="2.130.10.10">
    <property type="entry name" value="YVTN repeat-like/Quinoprotein amine dehydrogenase"/>
    <property type="match status" value="1"/>
</dbReference>
<dbReference type="PROSITE" id="PS50082">
    <property type="entry name" value="WD_REPEATS_2"/>
    <property type="match status" value="2"/>
</dbReference>